<protein>
    <submittedName>
        <fullName evidence="2">Uncharacterized protein</fullName>
    </submittedName>
</protein>
<name>A0A0D8XU09_DICVI</name>
<accession>A0A0D8XU09</accession>
<dbReference type="AlphaFoldDB" id="A0A0D8XU09"/>
<dbReference type="Proteomes" id="UP000053766">
    <property type="component" value="Unassembled WGS sequence"/>
</dbReference>
<dbReference type="EMBL" id="KN716316">
    <property type="protein sequence ID" value="KJH47229.1"/>
    <property type="molecule type" value="Genomic_DNA"/>
</dbReference>
<organism evidence="2 3">
    <name type="scientific">Dictyocaulus viviparus</name>
    <name type="common">Bovine lungworm</name>
    <dbReference type="NCBI Taxonomy" id="29172"/>
    <lineage>
        <taxon>Eukaryota</taxon>
        <taxon>Metazoa</taxon>
        <taxon>Ecdysozoa</taxon>
        <taxon>Nematoda</taxon>
        <taxon>Chromadorea</taxon>
        <taxon>Rhabditida</taxon>
        <taxon>Rhabditina</taxon>
        <taxon>Rhabditomorpha</taxon>
        <taxon>Strongyloidea</taxon>
        <taxon>Metastrongylidae</taxon>
        <taxon>Dictyocaulus</taxon>
    </lineage>
</organism>
<dbReference type="OrthoDB" id="5781026at2759"/>
<evidence type="ECO:0000256" key="1">
    <source>
        <dbReference type="SAM" id="MobiDB-lite"/>
    </source>
</evidence>
<reference evidence="3" key="2">
    <citation type="journal article" date="2016" name="Sci. Rep.">
        <title>Dictyocaulus viviparus genome, variome and transcriptome elucidate lungworm biology and support future intervention.</title>
        <authorList>
            <person name="McNulty S.N."/>
            <person name="Strube C."/>
            <person name="Rosa B.A."/>
            <person name="Martin J.C."/>
            <person name="Tyagi R."/>
            <person name="Choi Y.J."/>
            <person name="Wang Q."/>
            <person name="Hallsworth Pepin K."/>
            <person name="Zhang X."/>
            <person name="Ozersky P."/>
            <person name="Wilson R.K."/>
            <person name="Sternberg P.W."/>
            <person name="Gasser R.B."/>
            <person name="Mitreva M."/>
        </authorList>
    </citation>
    <scope>NUCLEOTIDE SEQUENCE [LARGE SCALE GENOMIC DNA]</scope>
    <source>
        <strain evidence="3">HannoverDv2000</strain>
    </source>
</reference>
<feature type="compositionally biased region" description="Polar residues" evidence="1">
    <location>
        <begin position="297"/>
        <end position="317"/>
    </location>
</feature>
<proteinExistence type="predicted"/>
<feature type="compositionally biased region" description="Basic and acidic residues" evidence="1">
    <location>
        <begin position="205"/>
        <end position="214"/>
    </location>
</feature>
<reference evidence="2 3" key="1">
    <citation type="submission" date="2013-11" db="EMBL/GenBank/DDBJ databases">
        <title>Draft genome of the bovine lungworm Dictyocaulus viviparus.</title>
        <authorList>
            <person name="Mitreva M."/>
        </authorList>
    </citation>
    <scope>NUCLEOTIDE SEQUENCE [LARGE SCALE GENOMIC DNA]</scope>
    <source>
        <strain evidence="2 3">HannoverDv2000</strain>
    </source>
</reference>
<feature type="region of interest" description="Disordered" evidence="1">
    <location>
        <begin position="264"/>
        <end position="317"/>
    </location>
</feature>
<gene>
    <name evidence="2" type="ORF">DICVIV_06683</name>
</gene>
<feature type="compositionally biased region" description="Polar residues" evidence="1">
    <location>
        <begin position="275"/>
        <end position="287"/>
    </location>
</feature>
<sequence>MPVGKLRDGKSNLYWKGDQIAAIVHHGTMAPVIPPMNITEKNVQISNWSTSFHNALSDFAVCLFVFELIKIENDSNFLTDEEEGEKKFMVSMMSLSDYGLSTDNIKYLTMTSISKGKGPDHLKYLDLEGRWKTNEKNTSSIMKTLKHLKSTKNVFVSFEDLTDQSLNALETLRSSTSSKLTKVDEKKPTAKFQIPVSVMIDDDDVPKSPREILPHRSAGYGPAHEKRKLSISDRSRSVSPMRVVPSIPTYDKYAKYERNRTDSMTRYGTKWGDNGNDSGYSSTQKLNIDTRPPHRTPSLSPRISTPSTKLSKSTWID</sequence>
<evidence type="ECO:0000313" key="3">
    <source>
        <dbReference type="Proteomes" id="UP000053766"/>
    </source>
</evidence>
<keyword evidence="3" id="KW-1185">Reference proteome</keyword>
<evidence type="ECO:0000313" key="2">
    <source>
        <dbReference type="EMBL" id="KJH47229.1"/>
    </source>
</evidence>
<feature type="region of interest" description="Disordered" evidence="1">
    <location>
        <begin position="203"/>
        <end position="243"/>
    </location>
</feature>